<dbReference type="RefSeq" id="WP_188740074.1">
    <property type="nucleotide sequence ID" value="NZ_BMII01000024.1"/>
</dbReference>
<evidence type="ECO:0000313" key="1">
    <source>
        <dbReference type="EMBL" id="GGB66555.1"/>
    </source>
</evidence>
<evidence type="ECO:0000313" key="2">
    <source>
        <dbReference type="Proteomes" id="UP000617555"/>
    </source>
</evidence>
<sequence length="396" mass="45978">MNNTSANPITLNECLSVASQCATKSEFRKHSTHYRAAQINGWLEQCNDIITFTSKDECIRRAQNCLSPAKFKQWQKKYYKAAMENDWLDDCWQAIKTSRRDFTLDECVNQSKACINYSDFKTNYSVYYQVAERNGWLSQCLNALPKHSETYDACISAAQLCKTEREFRATQSHFYLAAKANKWLADCYSSIRRPYTLEECIAQANLCETKSEFKRITRIYRVAKKNGWLDECFSHIAAPSVEPTLDLCLLKARKYSNKRTFKMYQKELYKAAEQNGWLDLCVYGTNLTLEDCVMVASQCTSRKEFATLHEQYYQAAKNNGWLVRCLSALKPGQIIKPNKPKAVVLDPTKEITLKLCIADAKRFSTKEEWQRESFKIHNRARSNGWHKHCCKHMKKS</sequence>
<comment type="caution">
    <text evidence="1">The sequence shown here is derived from an EMBL/GenBank/DDBJ whole genome shotgun (WGS) entry which is preliminary data.</text>
</comment>
<reference evidence="2" key="1">
    <citation type="journal article" date="2019" name="Int. J. Syst. Evol. Microbiol.">
        <title>The Global Catalogue of Microorganisms (GCM) 10K type strain sequencing project: providing services to taxonomists for standard genome sequencing and annotation.</title>
        <authorList>
            <consortium name="The Broad Institute Genomics Platform"/>
            <consortium name="The Broad Institute Genome Sequencing Center for Infectious Disease"/>
            <person name="Wu L."/>
            <person name="Ma J."/>
        </authorList>
    </citation>
    <scope>NUCLEOTIDE SEQUENCE [LARGE SCALE GENOMIC DNA]</scope>
    <source>
        <strain evidence="2">CGMCC 1.15339</strain>
    </source>
</reference>
<dbReference type="EMBL" id="BMII01000024">
    <property type="protein sequence ID" value="GGB66555.1"/>
    <property type="molecule type" value="Genomic_DNA"/>
</dbReference>
<gene>
    <name evidence="1" type="ORF">GCM10011607_28980</name>
</gene>
<organism evidence="1 2">
    <name type="scientific">Shewanella inventionis</name>
    <dbReference type="NCBI Taxonomy" id="1738770"/>
    <lineage>
        <taxon>Bacteria</taxon>
        <taxon>Pseudomonadati</taxon>
        <taxon>Pseudomonadota</taxon>
        <taxon>Gammaproteobacteria</taxon>
        <taxon>Alteromonadales</taxon>
        <taxon>Shewanellaceae</taxon>
        <taxon>Shewanella</taxon>
    </lineage>
</organism>
<name>A0ABQ1JI31_9GAMM</name>
<dbReference type="Proteomes" id="UP000617555">
    <property type="component" value="Unassembled WGS sequence"/>
</dbReference>
<accession>A0ABQ1JI31</accession>
<proteinExistence type="predicted"/>
<keyword evidence="2" id="KW-1185">Reference proteome</keyword>
<protein>
    <submittedName>
        <fullName evidence="1">Uncharacterized protein</fullName>
    </submittedName>
</protein>